<dbReference type="RefSeq" id="WP_278476780.1">
    <property type="nucleotide sequence ID" value="NZ_JABZRE010000001.1"/>
</dbReference>
<sequence>MKTFQNKSKFNQDLSRLLELVKTDNFALAIEEKIKEEIDLKNKSKKIKRLFLIVFWNRYTGDIIVKSSNRDEELDYYPFGLDYFSNFSVLFFEHKLLSKFYTISKTKEVWFHPDKKGISLSSRIKDLAIKHLLLVQKEVMKAIQNDNIDDTLYQLISHGILIPIDFLSVKKLDELYWDNLSFFNKINGYHSNNTMLDWRLTVSFAQQVIDSNFDLIDENYFIHKTFDNFKDLLIEEILFKLKNPEESFYIKQKLLEILFGLSKSYPEFNIAEEVKEFQNEFYQNEVVIKLNELEKLLLNKIGDNDPCFIDPEEEFIHDVFSIDSPFWNKEKMNERIKSDLLDFFNRNKKISFTYYKILAPSVYEFLKEKDLLLESFWELCDFKNSLKINPEKTIYSPIWSNFNFSAQYYNFYSDLKEFEKNLLKYKARTTAKVKDDLKLLLQLQSFNFSKAIKDHFQFVIDHLDLVE</sequence>
<organism evidence="1 2">
    <name type="scientific">Parvimonas micra</name>
    <dbReference type="NCBI Taxonomy" id="33033"/>
    <lineage>
        <taxon>Bacteria</taxon>
        <taxon>Bacillati</taxon>
        <taxon>Bacillota</taxon>
        <taxon>Tissierellia</taxon>
        <taxon>Tissierellales</taxon>
        <taxon>Peptoniphilaceae</taxon>
        <taxon>Parvimonas</taxon>
    </lineage>
</organism>
<reference evidence="1" key="1">
    <citation type="submission" date="2020-04" db="EMBL/GenBank/DDBJ databases">
        <title>Deep metagenomics examines the oral microbiome during advanced dental caries in children, revealing novel taxa and co-occurrences with host molecules.</title>
        <authorList>
            <person name="Baker J.L."/>
            <person name="Morton J.T."/>
            <person name="Dinis M."/>
            <person name="Alvarez R."/>
            <person name="Tran N.C."/>
            <person name="Knight R."/>
            <person name="Edlund A."/>
        </authorList>
    </citation>
    <scope>NUCLEOTIDE SEQUENCE</scope>
    <source>
        <strain evidence="1">JCVI_23_bin.11</strain>
    </source>
</reference>
<dbReference type="Proteomes" id="UP000758611">
    <property type="component" value="Unassembled WGS sequence"/>
</dbReference>
<gene>
    <name evidence="1" type="ORF">HXM94_00750</name>
</gene>
<dbReference type="AlphaFoldDB" id="A0A930DZH9"/>
<evidence type="ECO:0000313" key="2">
    <source>
        <dbReference type="Proteomes" id="UP000758611"/>
    </source>
</evidence>
<name>A0A930DZH9_9FIRM</name>
<protein>
    <submittedName>
        <fullName evidence="1">Uncharacterized protein</fullName>
    </submittedName>
</protein>
<accession>A0A930DZH9</accession>
<proteinExistence type="predicted"/>
<comment type="caution">
    <text evidence="1">The sequence shown here is derived from an EMBL/GenBank/DDBJ whole genome shotgun (WGS) entry which is preliminary data.</text>
</comment>
<dbReference type="EMBL" id="JABZRE010000001">
    <property type="protein sequence ID" value="MBF1306303.1"/>
    <property type="molecule type" value="Genomic_DNA"/>
</dbReference>
<evidence type="ECO:0000313" key="1">
    <source>
        <dbReference type="EMBL" id="MBF1306303.1"/>
    </source>
</evidence>